<keyword evidence="2" id="KW-1185">Reference proteome</keyword>
<organism evidence="1 2">
    <name type="scientific">Mariprofundus ferrooxydans PV-1</name>
    <dbReference type="NCBI Taxonomy" id="314345"/>
    <lineage>
        <taxon>Bacteria</taxon>
        <taxon>Pseudomonadati</taxon>
        <taxon>Pseudomonadota</taxon>
        <taxon>Candidatius Mariprofundia</taxon>
        <taxon>Mariprofundales</taxon>
        <taxon>Mariprofundaceae</taxon>
        <taxon>Mariprofundus</taxon>
    </lineage>
</organism>
<dbReference type="InParanoid" id="Q0F035"/>
<evidence type="ECO:0000313" key="2">
    <source>
        <dbReference type="Proteomes" id="UP000005297"/>
    </source>
</evidence>
<accession>Q0F035</accession>
<dbReference type="OrthoDB" id="5365194at2"/>
<dbReference type="HOGENOM" id="CLU_668819_0_0_0"/>
<dbReference type="InterPro" id="IPR050767">
    <property type="entry name" value="Sel1_AlgK"/>
</dbReference>
<dbReference type="RefSeq" id="WP_009849350.1">
    <property type="nucleotide sequence ID" value="NZ_DS022294.1"/>
</dbReference>
<comment type="caution">
    <text evidence="1">The sequence shown here is derived from an EMBL/GenBank/DDBJ whole genome shotgun (WGS) entry which is preliminary data.</text>
</comment>
<dbReference type="Pfam" id="PF08238">
    <property type="entry name" value="Sel1"/>
    <property type="match status" value="5"/>
</dbReference>
<dbReference type="Proteomes" id="UP000005297">
    <property type="component" value="Unassembled WGS sequence"/>
</dbReference>
<reference evidence="1 2" key="1">
    <citation type="submission" date="2006-09" db="EMBL/GenBank/DDBJ databases">
        <authorList>
            <person name="Emerson D."/>
            <person name="Ferriera S."/>
            <person name="Johnson J."/>
            <person name="Kravitz S."/>
            <person name="Halpern A."/>
            <person name="Remington K."/>
            <person name="Beeson K."/>
            <person name="Tran B."/>
            <person name="Rogers Y.-H."/>
            <person name="Friedman R."/>
            <person name="Venter J.C."/>
        </authorList>
    </citation>
    <scope>NUCLEOTIDE SEQUENCE [LARGE SCALE GENOMIC DNA]</scope>
    <source>
        <strain evidence="1 2">PV-1</strain>
    </source>
</reference>
<dbReference type="PANTHER" id="PTHR11102">
    <property type="entry name" value="SEL-1-LIKE PROTEIN"/>
    <property type="match status" value="1"/>
</dbReference>
<name>Q0F035_9PROT</name>
<dbReference type="Gene3D" id="1.25.40.10">
    <property type="entry name" value="Tetratricopeptide repeat domain"/>
    <property type="match status" value="2"/>
</dbReference>
<gene>
    <name evidence="1" type="ORF">SPV1_09148</name>
</gene>
<evidence type="ECO:0000313" key="1">
    <source>
        <dbReference type="EMBL" id="EAU54849.1"/>
    </source>
</evidence>
<dbReference type="InterPro" id="IPR011990">
    <property type="entry name" value="TPR-like_helical_dom_sf"/>
</dbReference>
<dbReference type="SUPFAM" id="SSF81901">
    <property type="entry name" value="HCP-like"/>
    <property type="match status" value="2"/>
</dbReference>
<sequence>MMKVVLTILVYFSFLGSASALGLVGPDKSSKEERVHFQNICLNDATGERRSLTGFNEELMGVMLHDRDTKGFLWRGSLSGAKNISESDDGVLRPGKSLFNALRDEKVTNRFVYCLLTSGYRWEDSDKSGIDEIKTMAIDGNASAQATLGVMYYEGRGVTQNYSEGADWLIRAANSGYANAQYNLSIAYGQGNGVAIDIDEAIIWMEKAASQGHAAAKRALPMVKQEQARLANSKLDKDVSVYLSAAESGNPEAMFRYGMLFEDGTGVARNMDEAIKWYKKSAEKGFAVGQTYMGVIYDKGRGVRQNNTTAFEWYKKGATGGDAQAQFNLGICYITGRGTQKDEAIGSEWIRKSANNGYESAKDYMRRYGI</sequence>
<proteinExistence type="predicted"/>
<protein>
    <submittedName>
        <fullName evidence="1">Sel1-like repeat</fullName>
    </submittedName>
</protein>
<dbReference type="EMBL" id="AATS01000005">
    <property type="protein sequence ID" value="EAU54849.1"/>
    <property type="molecule type" value="Genomic_DNA"/>
</dbReference>
<dbReference type="STRING" id="314344.AL013_11510"/>
<dbReference type="InterPro" id="IPR006597">
    <property type="entry name" value="Sel1-like"/>
</dbReference>
<dbReference type="AlphaFoldDB" id="Q0F035"/>
<dbReference type="PANTHER" id="PTHR11102:SF160">
    <property type="entry name" value="ERAD-ASSOCIATED E3 UBIQUITIN-PROTEIN LIGASE COMPONENT HRD3"/>
    <property type="match status" value="1"/>
</dbReference>
<dbReference type="eggNOG" id="COG0790">
    <property type="taxonomic scope" value="Bacteria"/>
</dbReference>
<dbReference type="SMART" id="SM00671">
    <property type="entry name" value="SEL1"/>
    <property type="match status" value="5"/>
</dbReference>